<evidence type="ECO:0000313" key="4">
    <source>
        <dbReference type="Proteomes" id="UP000734854"/>
    </source>
</evidence>
<proteinExistence type="predicted"/>
<accession>A0A8J5CBT3</accession>
<dbReference type="CDD" id="cd00118">
    <property type="entry name" value="LysM"/>
    <property type="match status" value="2"/>
</dbReference>
<name>A0A8J5CBT3_ZINOF</name>
<evidence type="ECO:0000259" key="2">
    <source>
        <dbReference type="PROSITE" id="PS51782"/>
    </source>
</evidence>
<evidence type="ECO:0000256" key="1">
    <source>
        <dbReference type="SAM" id="SignalP"/>
    </source>
</evidence>
<dbReference type="EMBL" id="JACMSC010000020">
    <property type="protein sequence ID" value="KAG6472394.1"/>
    <property type="molecule type" value="Genomic_DNA"/>
</dbReference>
<dbReference type="PANTHER" id="PTHR33734:SF35">
    <property type="entry name" value="LYSM DOMAIN-CONTAINING GPI-ANCHORED PROTEIN 1"/>
    <property type="match status" value="1"/>
</dbReference>
<organism evidence="3 4">
    <name type="scientific">Zingiber officinale</name>
    <name type="common">Ginger</name>
    <name type="synonym">Amomum zingiber</name>
    <dbReference type="NCBI Taxonomy" id="94328"/>
    <lineage>
        <taxon>Eukaryota</taxon>
        <taxon>Viridiplantae</taxon>
        <taxon>Streptophyta</taxon>
        <taxon>Embryophyta</taxon>
        <taxon>Tracheophyta</taxon>
        <taxon>Spermatophyta</taxon>
        <taxon>Magnoliopsida</taxon>
        <taxon>Liliopsida</taxon>
        <taxon>Zingiberales</taxon>
        <taxon>Zingiberaceae</taxon>
        <taxon>Zingiber</taxon>
    </lineage>
</organism>
<keyword evidence="4" id="KW-1185">Reference proteome</keyword>
<protein>
    <recommendedName>
        <fullName evidence="2">LysM domain-containing protein</fullName>
    </recommendedName>
</protein>
<dbReference type="Proteomes" id="UP000734854">
    <property type="component" value="Unassembled WGS sequence"/>
</dbReference>
<dbReference type="PROSITE" id="PS51782">
    <property type="entry name" value="LYSM"/>
    <property type="match status" value="2"/>
</dbReference>
<reference evidence="3 4" key="1">
    <citation type="submission" date="2020-08" db="EMBL/GenBank/DDBJ databases">
        <title>Plant Genome Project.</title>
        <authorList>
            <person name="Zhang R.-G."/>
        </authorList>
    </citation>
    <scope>NUCLEOTIDE SEQUENCE [LARGE SCALE GENOMIC DNA]</scope>
    <source>
        <tissue evidence="3">Rhizome</tissue>
    </source>
</reference>
<dbReference type="SMART" id="SM00257">
    <property type="entry name" value="LysM"/>
    <property type="match status" value="2"/>
</dbReference>
<dbReference type="AlphaFoldDB" id="A0A8J5CBT3"/>
<feature type="domain" description="LysM" evidence="2">
    <location>
        <begin position="106"/>
        <end position="153"/>
    </location>
</feature>
<keyword evidence="1" id="KW-0732">Signal</keyword>
<dbReference type="Pfam" id="PF01476">
    <property type="entry name" value="LysM"/>
    <property type="match status" value="1"/>
</dbReference>
<feature type="domain" description="LysM" evidence="2">
    <location>
        <begin position="172"/>
        <end position="215"/>
    </location>
</feature>
<dbReference type="Pfam" id="PF23472">
    <property type="entry name" value="LysM2_CERK1_LYK3_4_5"/>
    <property type="match status" value="1"/>
</dbReference>
<comment type="caution">
    <text evidence="3">The sequence shown here is derived from an EMBL/GenBank/DDBJ whole genome shotgun (WGS) entry which is preliminary data.</text>
</comment>
<sequence>MDKKLLLLFFISFLLAAAATATAKSTIEPCTGGSSCYALLGYTLYADLKVSEVAALFQADPLALLAVNAIDVSLPDVENRILPSGLFVRVPAICSCSGGIRRSISTRYTVRPSDTLASIAASVYAGLVSADQIQEENTISDPAALDAGTPLAVPLPCTCFNSTDNFLPAVYLSYVVQQGDSVPGIASHYATTVTDIMNANSLGSPSVQPGDIISIPLPACSSMFSKNATDYGLTVANGTYFITASHCVQCSCGPGNLNLYCTPAFVAASCSSMQCSNSNLIIGNFTSQQTSAGCSVTSCDYSGFVNGSIITTLTTSIEPQCPGMHQLPPVISPPTALEHGSFFSPSPSPVAESGGTITNPRSSVPATFSLPGISPASGPSGSFSDAIVIRPLCHNLDMLAYSLFVFSLLSSVYGI</sequence>
<dbReference type="OrthoDB" id="2107166at2759"/>
<gene>
    <name evidence="3" type="ORF">ZIOFF_069856</name>
</gene>
<feature type="chain" id="PRO_5035206255" description="LysM domain-containing protein" evidence="1">
    <location>
        <begin position="24"/>
        <end position="415"/>
    </location>
</feature>
<feature type="signal peptide" evidence="1">
    <location>
        <begin position="1"/>
        <end position="23"/>
    </location>
</feature>
<dbReference type="InterPro" id="IPR018392">
    <property type="entry name" value="LysM"/>
</dbReference>
<dbReference type="InterPro" id="IPR056562">
    <property type="entry name" value="LysM2_CERK1_LYK3_4_5"/>
</dbReference>
<evidence type="ECO:0000313" key="3">
    <source>
        <dbReference type="EMBL" id="KAG6472394.1"/>
    </source>
</evidence>
<dbReference type="PANTHER" id="PTHR33734">
    <property type="entry name" value="LYSM DOMAIN-CONTAINING GPI-ANCHORED PROTEIN 2"/>
    <property type="match status" value="1"/>
</dbReference>